<dbReference type="Proteomes" id="UP000015106">
    <property type="component" value="Chromosome 3"/>
</dbReference>
<keyword evidence="4" id="KW-1185">Reference proteome</keyword>
<organism evidence="3 4">
    <name type="scientific">Triticum urartu</name>
    <name type="common">Red wild einkorn</name>
    <name type="synonym">Crithodium urartu</name>
    <dbReference type="NCBI Taxonomy" id="4572"/>
    <lineage>
        <taxon>Eukaryota</taxon>
        <taxon>Viridiplantae</taxon>
        <taxon>Streptophyta</taxon>
        <taxon>Embryophyta</taxon>
        <taxon>Tracheophyta</taxon>
        <taxon>Spermatophyta</taxon>
        <taxon>Magnoliopsida</taxon>
        <taxon>Liliopsida</taxon>
        <taxon>Poales</taxon>
        <taxon>Poaceae</taxon>
        <taxon>BOP clade</taxon>
        <taxon>Pooideae</taxon>
        <taxon>Triticodae</taxon>
        <taxon>Triticeae</taxon>
        <taxon>Triticinae</taxon>
        <taxon>Triticum</taxon>
    </lineage>
</organism>
<keyword evidence="2" id="KW-0472">Membrane</keyword>
<gene>
    <name evidence="3" type="primary">LOC125548479</name>
</gene>
<reference evidence="3" key="2">
    <citation type="submission" date="2018-03" db="EMBL/GenBank/DDBJ databases">
        <title>The Triticum urartu genome reveals the dynamic nature of wheat genome evolution.</title>
        <authorList>
            <person name="Ling H."/>
            <person name="Ma B."/>
            <person name="Shi X."/>
            <person name="Liu H."/>
            <person name="Dong L."/>
            <person name="Sun H."/>
            <person name="Cao Y."/>
            <person name="Gao Q."/>
            <person name="Zheng S."/>
            <person name="Li Y."/>
            <person name="Yu Y."/>
            <person name="Du H."/>
            <person name="Qi M."/>
            <person name="Li Y."/>
            <person name="Yu H."/>
            <person name="Cui Y."/>
            <person name="Wang N."/>
            <person name="Chen C."/>
            <person name="Wu H."/>
            <person name="Zhao Y."/>
            <person name="Zhang J."/>
            <person name="Li Y."/>
            <person name="Zhou W."/>
            <person name="Zhang B."/>
            <person name="Hu W."/>
            <person name="Eijk M."/>
            <person name="Tang J."/>
            <person name="Witsenboer H."/>
            <person name="Zhao S."/>
            <person name="Li Z."/>
            <person name="Zhang A."/>
            <person name="Wang D."/>
            <person name="Liang C."/>
        </authorList>
    </citation>
    <scope>NUCLEOTIDE SEQUENCE [LARGE SCALE GENOMIC DNA]</scope>
    <source>
        <strain evidence="3">cv. G1812</strain>
    </source>
</reference>
<sequence>MAASLMFAARKICSRALGRPPQLYFRAAVKEEQSLLLPRIGHGRSFPRRFSSSESSLSKKQHGPQSAANTTKSSKHTPCHPNYVRNIFFGTIGTAIGVLAILYGVARTHGGPIFREQLLGLPPKPSKEDD</sequence>
<dbReference type="EnsemblPlants" id="TuG1812G0300002867.01.T01">
    <property type="protein sequence ID" value="TuG1812G0300002867.01.T01"/>
    <property type="gene ID" value="TuG1812G0300002867.01"/>
</dbReference>
<evidence type="ECO:0000256" key="2">
    <source>
        <dbReference type="SAM" id="Phobius"/>
    </source>
</evidence>
<evidence type="ECO:0000313" key="4">
    <source>
        <dbReference type="Proteomes" id="UP000015106"/>
    </source>
</evidence>
<feature type="compositionally biased region" description="Polar residues" evidence="1">
    <location>
        <begin position="63"/>
        <end position="72"/>
    </location>
</feature>
<feature type="compositionally biased region" description="Low complexity" evidence="1">
    <location>
        <begin position="48"/>
        <end position="58"/>
    </location>
</feature>
<dbReference type="AlphaFoldDB" id="A0A8R7PSF3"/>
<feature type="region of interest" description="Disordered" evidence="1">
    <location>
        <begin position="40"/>
        <end position="79"/>
    </location>
</feature>
<proteinExistence type="predicted"/>
<evidence type="ECO:0000313" key="3">
    <source>
        <dbReference type="EnsemblPlants" id="TuG1812G0300002867.01.T01"/>
    </source>
</evidence>
<name>A0A8R7PSF3_TRIUA</name>
<dbReference type="Gramene" id="TuG1812G0300002867.01.T01">
    <property type="protein sequence ID" value="TuG1812G0300002867.01.T01"/>
    <property type="gene ID" value="TuG1812G0300002867.01"/>
</dbReference>
<feature type="transmembrane region" description="Helical" evidence="2">
    <location>
        <begin position="87"/>
        <end position="106"/>
    </location>
</feature>
<keyword evidence="2" id="KW-1133">Transmembrane helix</keyword>
<protein>
    <submittedName>
        <fullName evidence="3">Uncharacterized protein</fullName>
    </submittedName>
</protein>
<reference evidence="4" key="1">
    <citation type="journal article" date="2013" name="Nature">
        <title>Draft genome of the wheat A-genome progenitor Triticum urartu.</title>
        <authorList>
            <person name="Ling H.Q."/>
            <person name="Zhao S."/>
            <person name="Liu D."/>
            <person name="Wang J."/>
            <person name="Sun H."/>
            <person name="Zhang C."/>
            <person name="Fan H."/>
            <person name="Li D."/>
            <person name="Dong L."/>
            <person name="Tao Y."/>
            <person name="Gao C."/>
            <person name="Wu H."/>
            <person name="Li Y."/>
            <person name="Cui Y."/>
            <person name="Guo X."/>
            <person name="Zheng S."/>
            <person name="Wang B."/>
            <person name="Yu K."/>
            <person name="Liang Q."/>
            <person name="Yang W."/>
            <person name="Lou X."/>
            <person name="Chen J."/>
            <person name="Feng M."/>
            <person name="Jian J."/>
            <person name="Zhang X."/>
            <person name="Luo G."/>
            <person name="Jiang Y."/>
            <person name="Liu J."/>
            <person name="Wang Z."/>
            <person name="Sha Y."/>
            <person name="Zhang B."/>
            <person name="Wu H."/>
            <person name="Tang D."/>
            <person name="Shen Q."/>
            <person name="Xue P."/>
            <person name="Zou S."/>
            <person name="Wang X."/>
            <person name="Liu X."/>
            <person name="Wang F."/>
            <person name="Yang Y."/>
            <person name="An X."/>
            <person name="Dong Z."/>
            <person name="Zhang K."/>
            <person name="Zhang X."/>
            <person name="Luo M.C."/>
            <person name="Dvorak J."/>
            <person name="Tong Y."/>
            <person name="Wang J."/>
            <person name="Yang H."/>
            <person name="Li Z."/>
            <person name="Wang D."/>
            <person name="Zhang A."/>
            <person name="Wang J."/>
        </authorList>
    </citation>
    <scope>NUCLEOTIDE SEQUENCE</scope>
    <source>
        <strain evidence="4">cv. G1812</strain>
    </source>
</reference>
<accession>A0A8R7PSF3</accession>
<keyword evidence="2" id="KW-0812">Transmembrane</keyword>
<reference evidence="3" key="3">
    <citation type="submission" date="2022-06" db="UniProtKB">
        <authorList>
            <consortium name="EnsemblPlants"/>
        </authorList>
    </citation>
    <scope>IDENTIFICATION</scope>
</reference>
<evidence type="ECO:0000256" key="1">
    <source>
        <dbReference type="SAM" id="MobiDB-lite"/>
    </source>
</evidence>